<evidence type="ECO:0000313" key="7">
    <source>
        <dbReference type="Proteomes" id="UP000530424"/>
    </source>
</evidence>
<evidence type="ECO:0000313" key="6">
    <source>
        <dbReference type="EMBL" id="NYJ02882.1"/>
    </source>
</evidence>
<organism evidence="6 7">
    <name type="scientific">Nocardioides thalensis</name>
    <dbReference type="NCBI Taxonomy" id="1914755"/>
    <lineage>
        <taxon>Bacteria</taxon>
        <taxon>Bacillati</taxon>
        <taxon>Actinomycetota</taxon>
        <taxon>Actinomycetes</taxon>
        <taxon>Propionibacteriales</taxon>
        <taxon>Nocardioidaceae</taxon>
        <taxon>Nocardioides</taxon>
    </lineage>
</organism>
<dbReference type="InterPro" id="IPR007657">
    <property type="entry name" value="Glycosyltransferase_61"/>
</dbReference>
<keyword evidence="2" id="KW-0808">Transferase</keyword>
<name>A0A853C8A5_9ACTN</name>
<evidence type="ECO:0000256" key="1">
    <source>
        <dbReference type="ARBA" id="ARBA00022676"/>
    </source>
</evidence>
<protein>
    <submittedName>
        <fullName evidence="6">Capsular polysaccharide biosynthesis protein</fullName>
    </submittedName>
</protein>
<dbReference type="Pfam" id="PF04577">
    <property type="entry name" value="Glyco_transf_61"/>
    <property type="match status" value="1"/>
</dbReference>
<evidence type="ECO:0000259" key="5">
    <source>
        <dbReference type="Pfam" id="PF04577"/>
    </source>
</evidence>
<dbReference type="InterPro" id="IPR049625">
    <property type="entry name" value="Glyco_transf_61_cat"/>
</dbReference>
<feature type="domain" description="Glycosyltransferase 61 catalytic" evidence="5">
    <location>
        <begin position="168"/>
        <end position="339"/>
    </location>
</feature>
<keyword evidence="7" id="KW-1185">Reference proteome</keyword>
<dbReference type="AlphaFoldDB" id="A0A853C8A5"/>
<evidence type="ECO:0000256" key="2">
    <source>
        <dbReference type="ARBA" id="ARBA00022679"/>
    </source>
</evidence>
<dbReference type="Proteomes" id="UP000530424">
    <property type="component" value="Unassembled WGS sequence"/>
</dbReference>
<gene>
    <name evidence="6" type="ORF">HNR19_003580</name>
</gene>
<comment type="caution">
    <text evidence="6">The sequence shown here is derived from an EMBL/GenBank/DDBJ whole genome shotgun (WGS) entry which is preliminary data.</text>
</comment>
<accession>A0A853C8A5</accession>
<keyword evidence="1" id="KW-0328">Glycosyltransferase</keyword>
<feature type="region of interest" description="Disordered" evidence="4">
    <location>
        <begin position="39"/>
        <end position="68"/>
    </location>
</feature>
<proteinExistence type="predicted"/>
<reference evidence="6 7" key="1">
    <citation type="submission" date="2020-07" db="EMBL/GenBank/DDBJ databases">
        <title>Sequencing the genomes of 1000 actinobacteria strains.</title>
        <authorList>
            <person name="Klenk H.-P."/>
        </authorList>
    </citation>
    <scope>NUCLEOTIDE SEQUENCE [LARGE SCALE GENOMIC DNA]</scope>
    <source>
        <strain evidence="6 7">DSM 103833</strain>
    </source>
</reference>
<evidence type="ECO:0000256" key="3">
    <source>
        <dbReference type="ARBA" id="ARBA00023180"/>
    </source>
</evidence>
<dbReference type="EMBL" id="JACCFP010000001">
    <property type="protein sequence ID" value="NYJ02882.1"/>
    <property type="molecule type" value="Genomic_DNA"/>
</dbReference>
<dbReference type="GO" id="GO:0016757">
    <property type="term" value="F:glycosyltransferase activity"/>
    <property type="evidence" value="ECO:0007669"/>
    <property type="project" value="UniProtKB-KW"/>
</dbReference>
<keyword evidence="3" id="KW-0325">Glycoprotein</keyword>
<dbReference type="PANTHER" id="PTHR20961">
    <property type="entry name" value="GLYCOSYLTRANSFERASE"/>
    <property type="match status" value="1"/>
</dbReference>
<dbReference type="RefSeq" id="WP_179669191.1">
    <property type="nucleotide sequence ID" value="NZ_JACCFP010000001.1"/>
</dbReference>
<feature type="compositionally biased region" description="Low complexity" evidence="4">
    <location>
        <begin position="45"/>
        <end position="56"/>
    </location>
</feature>
<evidence type="ECO:0000256" key="4">
    <source>
        <dbReference type="SAM" id="MobiDB-lite"/>
    </source>
</evidence>
<sequence length="403" mass="44341">MSKLPARLQPLWPLAKRVHRALSLVLGVLGRRLAPLLGERGLPRSGSTTSAATAAAEPDAVTLHGPAPSPPVERAVPPGMPPRHWAFTTTTRPDVPPVQTLDVRDGTVVGDFAAVITPGRVLDFETSDYWGIAGWQEHPLFLRPRLPAVEHVSGTVAVLATRGGNASYYHYLLDVLPRLEVLRRTVPDVAVDHYYLERSTRYHREILALAGLDGLPRLDVGRERAVRADRLLVPSIPNVGEHTPPWIVDHVRSLLPPADTADKPTRLYVTRGDRRHTRRMESEAELWPLLEARGFARVDPGSMSVRDQVDTFAAAEVVVGVHGAALTNLLFCRPGVRVLHLMAPTYVKHCFYAILDAIPDARYRYVLGEGRTPPPGTELTGVQDDIDLAPEKVLAELDVLLEQ</sequence>